<dbReference type="GO" id="GO:0006310">
    <property type="term" value="P:DNA recombination"/>
    <property type="evidence" value="ECO:0007669"/>
    <property type="project" value="UniProtKB-KW"/>
</dbReference>
<dbReference type="Proteomes" id="UP000546642">
    <property type="component" value="Unassembled WGS sequence"/>
</dbReference>
<evidence type="ECO:0000313" key="10">
    <source>
        <dbReference type="EMBL" id="MBB6173336.1"/>
    </source>
</evidence>
<protein>
    <submittedName>
        <fullName evidence="10">Integrase</fullName>
    </submittedName>
</protein>
<dbReference type="PANTHER" id="PTHR30349:SF64">
    <property type="entry name" value="PROPHAGE INTEGRASE INTD-RELATED"/>
    <property type="match status" value="1"/>
</dbReference>
<keyword evidence="4" id="KW-0233">DNA recombination</keyword>
<reference evidence="10 11" key="1">
    <citation type="submission" date="2020-08" db="EMBL/GenBank/DDBJ databases">
        <title>Sequencing the genomes of 1000 actinobacteria strains.</title>
        <authorList>
            <person name="Klenk H.-P."/>
        </authorList>
    </citation>
    <scope>NUCLEOTIDE SEQUENCE [LARGE SCALE GENOMIC DNA]</scope>
    <source>
        <strain evidence="10 11">DSM 46659</strain>
    </source>
</reference>
<dbReference type="PROSITE" id="PS51898">
    <property type="entry name" value="TYR_RECOMBINASE"/>
    <property type="match status" value="1"/>
</dbReference>
<comment type="similarity">
    <text evidence="1">Belongs to the 'phage' integrase family.</text>
</comment>
<dbReference type="SUPFAM" id="SSF56349">
    <property type="entry name" value="DNA breaking-rejoining enzymes"/>
    <property type="match status" value="1"/>
</dbReference>
<comment type="caution">
    <text evidence="10">The sequence shown here is derived from an EMBL/GenBank/DDBJ whole genome shotgun (WGS) entry which is preliminary data.</text>
</comment>
<organism evidence="10 11">
    <name type="scientific">Nocardiopsis mwathae</name>
    <dbReference type="NCBI Taxonomy" id="1472723"/>
    <lineage>
        <taxon>Bacteria</taxon>
        <taxon>Bacillati</taxon>
        <taxon>Actinomycetota</taxon>
        <taxon>Actinomycetes</taxon>
        <taxon>Streptosporangiales</taxon>
        <taxon>Nocardiopsidaceae</taxon>
        <taxon>Nocardiopsis</taxon>
    </lineage>
</organism>
<evidence type="ECO:0000256" key="2">
    <source>
        <dbReference type="ARBA" id="ARBA00022908"/>
    </source>
</evidence>
<dbReference type="RefSeq" id="WP_184075636.1">
    <property type="nucleotide sequence ID" value="NZ_JACHDS010000001.1"/>
</dbReference>
<dbReference type="InterPro" id="IPR013762">
    <property type="entry name" value="Integrase-like_cat_sf"/>
</dbReference>
<dbReference type="CDD" id="cd01189">
    <property type="entry name" value="INT_ICEBs1_C_like"/>
    <property type="match status" value="1"/>
</dbReference>
<evidence type="ECO:0000259" key="8">
    <source>
        <dbReference type="PROSITE" id="PS51900"/>
    </source>
</evidence>
<accession>A0A7W9YLG9</accession>
<dbReference type="AlphaFoldDB" id="A0A7W9YLG9"/>
<feature type="domain" description="Core-binding (CB)" evidence="8">
    <location>
        <begin position="82"/>
        <end position="165"/>
    </location>
</feature>
<dbReference type="PROSITE" id="PS51900">
    <property type="entry name" value="CB"/>
    <property type="match status" value="1"/>
</dbReference>
<dbReference type="InterPro" id="IPR050090">
    <property type="entry name" value="Tyrosine_recombinase_XerCD"/>
</dbReference>
<evidence type="ECO:0000256" key="4">
    <source>
        <dbReference type="ARBA" id="ARBA00023172"/>
    </source>
</evidence>
<evidence type="ECO:0000256" key="1">
    <source>
        <dbReference type="ARBA" id="ARBA00008857"/>
    </source>
</evidence>
<dbReference type="EMBL" id="JACHDS010000001">
    <property type="protein sequence ID" value="MBB6172324.1"/>
    <property type="molecule type" value="Genomic_DNA"/>
</dbReference>
<dbReference type="Gene3D" id="1.10.443.10">
    <property type="entry name" value="Intergrase catalytic core"/>
    <property type="match status" value="1"/>
</dbReference>
<dbReference type="InterPro" id="IPR002104">
    <property type="entry name" value="Integrase_catalytic"/>
</dbReference>
<evidence type="ECO:0000256" key="3">
    <source>
        <dbReference type="ARBA" id="ARBA00023125"/>
    </source>
</evidence>
<keyword evidence="2" id="KW-0229">DNA integration</keyword>
<dbReference type="InterPro" id="IPR004107">
    <property type="entry name" value="Integrase_SAM-like_N"/>
</dbReference>
<proteinExistence type="inferred from homology"/>
<name>A0A7W9YLG9_9ACTN</name>
<keyword evidence="11" id="KW-1185">Reference proteome</keyword>
<evidence type="ECO:0000313" key="11">
    <source>
        <dbReference type="Proteomes" id="UP000546642"/>
    </source>
</evidence>
<evidence type="ECO:0000259" key="7">
    <source>
        <dbReference type="PROSITE" id="PS51898"/>
    </source>
</evidence>
<dbReference type="InterPro" id="IPR011010">
    <property type="entry name" value="DNA_brk_join_enz"/>
</dbReference>
<dbReference type="InterPro" id="IPR010998">
    <property type="entry name" value="Integrase_recombinase_N"/>
</dbReference>
<keyword evidence="3 5" id="KW-0238">DNA-binding</keyword>
<dbReference type="EMBL" id="JACHDS010000001">
    <property type="protein sequence ID" value="MBB6173336.1"/>
    <property type="molecule type" value="Genomic_DNA"/>
</dbReference>
<sequence>MAKKAVGWAVGTMRDGIRKTLNQTKTKAAGREVYAYKVPYRDGDGKQTSQTWDTLTQAKEFRDLVRGQKNSGILQDFKAGRITVSAWGAEWLSTIKATRRPSTHATYRTWVNRYILPELGGMTLNAVTPHDVQRAVNAWATRHGLSAWTVRLIYRACKGLFQGAADAGRIPASPCRNVRLPEVHTSEVVPFTVAEVEAIAEEITPRYRLLVVMGACLGLRIGELLGLTWDRIDLEAGTVSVDRQLQDGRLSPAKTRTSIRRVPLSQRVITELRTHRDLYPPQTVSAEQDGAPGRTEVEPVFRSPRGGMANPATVRYRFRKACAAAGLRPEVPHKLHNLRHTFASVCIEHNTSPKKIQTWMGHASISVTMDVYGHLMNSSDDSLRSAMDAAFATDAPDTPGGPDAPAH</sequence>
<feature type="region of interest" description="Disordered" evidence="6">
    <location>
        <begin position="282"/>
        <end position="306"/>
    </location>
</feature>
<evidence type="ECO:0000256" key="6">
    <source>
        <dbReference type="SAM" id="MobiDB-lite"/>
    </source>
</evidence>
<dbReference type="Pfam" id="PF14659">
    <property type="entry name" value="Phage_int_SAM_3"/>
    <property type="match status" value="1"/>
</dbReference>
<evidence type="ECO:0000256" key="5">
    <source>
        <dbReference type="PROSITE-ProRule" id="PRU01248"/>
    </source>
</evidence>
<evidence type="ECO:0000313" key="9">
    <source>
        <dbReference type="EMBL" id="MBB6172324.1"/>
    </source>
</evidence>
<dbReference type="Gene3D" id="1.10.150.130">
    <property type="match status" value="1"/>
</dbReference>
<dbReference type="GO" id="GO:0003677">
    <property type="term" value="F:DNA binding"/>
    <property type="evidence" value="ECO:0007669"/>
    <property type="project" value="UniProtKB-UniRule"/>
</dbReference>
<feature type="domain" description="Tyr recombinase" evidence="7">
    <location>
        <begin position="186"/>
        <end position="388"/>
    </location>
</feature>
<gene>
    <name evidence="9" type="ORF">HNR23_002384</name>
    <name evidence="10" type="ORF">HNR23_003396</name>
</gene>
<dbReference type="InterPro" id="IPR044068">
    <property type="entry name" value="CB"/>
</dbReference>
<dbReference type="GO" id="GO:0015074">
    <property type="term" value="P:DNA integration"/>
    <property type="evidence" value="ECO:0007669"/>
    <property type="project" value="UniProtKB-KW"/>
</dbReference>
<dbReference type="PANTHER" id="PTHR30349">
    <property type="entry name" value="PHAGE INTEGRASE-RELATED"/>
    <property type="match status" value="1"/>
</dbReference>
<dbReference type="Pfam" id="PF00589">
    <property type="entry name" value="Phage_integrase"/>
    <property type="match status" value="1"/>
</dbReference>